<dbReference type="PROSITE" id="PS50109">
    <property type="entry name" value="HIS_KIN"/>
    <property type="match status" value="1"/>
</dbReference>
<keyword evidence="7" id="KW-1133">Transmembrane helix</keyword>
<dbReference type="CDD" id="cd00082">
    <property type="entry name" value="HisKA"/>
    <property type="match status" value="1"/>
</dbReference>
<organism evidence="9 10">
    <name type="scientific">Blautia caecimuris</name>
    <dbReference type="NCBI Taxonomy" id="1796615"/>
    <lineage>
        <taxon>Bacteria</taxon>
        <taxon>Bacillati</taxon>
        <taxon>Bacillota</taxon>
        <taxon>Clostridia</taxon>
        <taxon>Lachnospirales</taxon>
        <taxon>Lachnospiraceae</taxon>
        <taxon>Blautia</taxon>
    </lineage>
</organism>
<evidence type="ECO:0000313" key="10">
    <source>
        <dbReference type="Proteomes" id="UP001549106"/>
    </source>
</evidence>
<dbReference type="SMART" id="SM00387">
    <property type="entry name" value="HATPase_c"/>
    <property type="match status" value="1"/>
</dbReference>
<evidence type="ECO:0000313" key="9">
    <source>
        <dbReference type="EMBL" id="MET3751345.1"/>
    </source>
</evidence>
<accession>A0ABV2M4E2</accession>
<comment type="catalytic activity">
    <reaction evidence="1">
        <text>ATP + protein L-histidine = ADP + protein N-phospho-L-histidine.</text>
        <dbReference type="EC" id="2.7.13.3"/>
    </reaction>
</comment>
<dbReference type="SUPFAM" id="SSF47384">
    <property type="entry name" value="Homodimeric domain of signal transducing histidine kinase"/>
    <property type="match status" value="1"/>
</dbReference>
<name>A0ABV2M4E2_9FIRM</name>
<keyword evidence="7" id="KW-0472">Membrane</keyword>
<dbReference type="PRINTS" id="PR00344">
    <property type="entry name" value="BCTRLSENSOR"/>
</dbReference>
<comment type="caution">
    <text evidence="9">The sequence shown here is derived from an EMBL/GenBank/DDBJ whole genome shotgun (WGS) entry which is preliminary data.</text>
</comment>
<dbReference type="EC" id="2.7.13.3" evidence="2"/>
<dbReference type="InterPro" id="IPR005467">
    <property type="entry name" value="His_kinase_dom"/>
</dbReference>
<dbReference type="PANTHER" id="PTHR43711">
    <property type="entry name" value="TWO-COMPONENT HISTIDINE KINASE"/>
    <property type="match status" value="1"/>
</dbReference>
<dbReference type="Pfam" id="PF00512">
    <property type="entry name" value="HisKA"/>
    <property type="match status" value="1"/>
</dbReference>
<evidence type="ECO:0000256" key="3">
    <source>
        <dbReference type="ARBA" id="ARBA00022553"/>
    </source>
</evidence>
<keyword evidence="10" id="KW-1185">Reference proteome</keyword>
<protein>
    <recommendedName>
        <fullName evidence="2">histidine kinase</fullName>
        <ecNumber evidence="2">2.7.13.3</ecNumber>
    </recommendedName>
</protein>
<dbReference type="RefSeq" id="WP_257465078.1">
    <property type="nucleotide sequence ID" value="NZ_BAABXP010000003.1"/>
</dbReference>
<evidence type="ECO:0000256" key="2">
    <source>
        <dbReference type="ARBA" id="ARBA00012438"/>
    </source>
</evidence>
<feature type="transmembrane region" description="Helical" evidence="7">
    <location>
        <begin position="7"/>
        <end position="26"/>
    </location>
</feature>
<dbReference type="SUPFAM" id="SSF55874">
    <property type="entry name" value="ATPase domain of HSP90 chaperone/DNA topoisomerase II/histidine kinase"/>
    <property type="match status" value="1"/>
</dbReference>
<evidence type="ECO:0000256" key="1">
    <source>
        <dbReference type="ARBA" id="ARBA00000085"/>
    </source>
</evidence>
<sequence length="313" mass="36058">MSDEIMIFCLTVCIIFLAGIVIYQQFAFHTGTKAKLREISCKLKQILDSNSDEKVMIFTDNKVLVELAEQINRMLENRQKIKVEYRRSEMASKRMLSNISHDIKTPMTVILGYLEIMRLNGIQSNEMMQKIENTAHHVMELITQFFTLAKLEAGDMDLTLEKVNVNEACRENILDFYELLSQKEFQVEIDIPEQTFYTNTNKDALQRMMYNLISNAIRYGREGKYLGVFLWADQAHIYIDIADRGPGIEKEFAESVFDRLFTMEDSRNSSMQGNGLGLTIAKNLALQLGGDITFVSQPYQRTVFTITLKKMAC</sequence>
<dbReference type="InterPro" id="IPR050736">
    <property type="entry name" value="Sensor_HK_Regulatory"/>
</dbReference>
<evidence type="ECO:0000256" key="6">
    <source>
        <dbReference type="ARBA" id="ARBA00023012"/>
    </source>
</evidence>
<dbReference type="SMART" id="SM00388">
    <property type="entry name" value="HisKA"/>
    <property type="match status" value="1"/>
</dbReference>
<dbReference type="PANTHER" id="PTHR43711:SF26">
    <property type="entry name" value="SENSOR HISTIDINE KINASE RCSC"/>
    <property type="match status" value="1"/>
</dbReference>
<keyword evidence="6" id="KW-0902">Two-component regulatory system</keyword>
<feature type="domain" description="Histidine kinase" evidence="8">
    <location>
        <begin position="98"/>
        <end position="312"/>
    </location>
</feature>
<keyword evidence="4" id="KW-0808">Transferase</keyword>
<dbReference type="Gene3D" id="3.30.565.10">
    <property type="entry name" value="Histidine kinase-like ATPase, C-terminal domain"/>
    <property type="match status" value="1"/>
</dbReference>
<dbReference type="InterPro" id="IPR036097">
    <property type="entry name" value="HisK_dim/P_sf"/>
</dbReference>
<reference evidence="9 10" key="1">
    <citation type="submission" date="2024-06" db="EMBL/GenBank/DDBJ databases">
        <title>Genomic Encyclopedia of Type Strains, Phase IV (KMG-IV): sequencing the most valuable type-strain genomes for metagenomic binning, comparative biology and taxonomic classification.</title>
        <authorList>
            <person name="Goeker M."/>
        </authorList>
    </citation>
    <scope>NUCLEOTIDE SEQUENCE [LARGE SCALE GENOMIC DNA]</scope>
    <source>
        <strain evidence="9 10">DSM 29492</strain>
    </source>
</reference>
<dbReference type="InterPro" id="IPR003661">
    <property type="entry name" value="HisK_dim/P_dom"/>
</dbReference>
<dbReference type="Gene3D" id="1.10.287.130">
    <property type="match status" value="1"/>
</dbReference>
<dbReference type="InterPro" id="IPR004358">
    <property type="entry name" value="Sig_transdc_His_kin-like_C"/>
</dbReference>
<proteinExistence type="predicted"/>
<evidence type="ECO:0000256" key="5">
    <source>
        <dbReference type="ARBA" id="ARBA00022777"/>
    </source>
</evidence>
<evidence type="ECO:0000256" key="7">
    <source>
        <dbReference type="SAM" id="Phobius"/>
    </source>
</evidence>
<gene>
    <name evidence="9" type="ORF">ABID24_002604</name>
</gene>
<dbReference type="Pfam" id="PF02518">
    <property type="entry name" value="HATPase_c"/>
    <property type="match status" value="1"/>
</dbReference>
<keyword evidence="7" id="KW-0812">Transmembrane</keyword>
<dbReference type="InterPro" id="IPR003594">
    <property type="entry name" value="HATPase_dom"/>
</dbReference>
<dbReference type="InterPro" id="IPR036890">
    <property type="entry name" value="HATPase_C_sf"/>
</dbReference>
<keyword evidence="3" id="KW-0597">Phosphoprotein</keyword>
<keyword evidence="5 9" id="KW-0418">Kinase</keyword>
<evidence type="ECO:0000259" key="8">
    <source>
        <dbReference type="PROSITE" id="PS50109"/>
    </source>
</evidence>
<dbReference type="EMBL" id="JBEPMJ010000020">
    <property type="protein sequence ID" value="MET3751345.1"/>
    <property type="molecule type" value="Genomic_DNA"/>
</dbReference>
<evidence type="ECO:0000256" key="4">
    <source>
        <dbReference type="ARBA" id="ARBA00022679"/>
    </source>
</evidence>
<dbReference type="GO" id="GO:0016301">
    <property type="term" value="F:kinase activity"/>
    <property type="evidence" value="ECO:0007669"/>
    <property type="project" value="UniProtKB-KW"/>
</dbReference>
<dbReference type="Proteomes" id="UP001549106">
    <property type="component" value="Unassembled WGS sequence"/>
</dbReference>